<feature type="transmembrane region" description="Helical" evidence="7">
    <location>
        <begin position="127"/>
        <end position="147"/>
    </location>
</feature>
<evidence type="ECO:0000256" key="2">
    <source>
        <dbReference type="ARBA" id="ARBA00022448"/>
    </source>
</evidence>
<comment type="caution">
    <text evidence="9">The sequence shown here is derived from an EMBL/GenBank/DDBJ whole genome shotgun (WGS) entry which is preliminary data.</text>
</comment>
<evidence type="ECO:0000313" key="9">
    <source>
        <dbReference type="EMBL" id="MEK8031229.1"/>
    </source>
</evidence>
<dbReference type="PROSITE" id="PS50928">
    <property type="entry name" value="ABC_TM1"/>
    <property type="match status" value="1"/>
</dbReference>
<comment type="subcellular location">
    <subcellularLocation>
        <location evidence="1 7">Cell membrane</location>
        <topology evidence="1 7">Multi-pass membrane protein</topology>
    </subcellularLocation>
</comment>
<evidence type="ECO:0000256" key="1">
    <source>
        <dbReference type="ARBA" id="ARBA00004651"/>
    </source>
</evidence>
<comment type="similarity">
    <text evidence="7">Belongs to the binding-protein-dependent transport system permease family.</text>
</comment>
<evidence type="ECO:0000256" key="7">
    <source>
        <dbReference type="RuleBase" id="RU363032"/>
    </source>
</evidence>
<dbReference type="Pfam" id="PF00528">
    <property type="entry name" value="BPD_transp_1"/>
    <property type="match status" value="1"/>
</dbReference>
<dbReference type="Proteomes" id="UP001371218">
    <property type="component" value="Unassembled WGS sequence"/>
</dbReference>
<dbReference type="RefSeq" id="WP_341425607.1">
    <property type="nucleotide sequence ID" value="NZ_JBBUTG010000005.1"/>
</dbReference>
<evidence type="ECO:0000256" key="4">
    <source>
        <dbReference type="ARBA" id="ARBA00022692"/>
    </source>
</evidence>
<dbReference type="PANTHER" id="PTHR30193">
    <property type="entry name" value="ABC TRANSPORTER PERMEASE PROTEIN"/>
    <property type="match status" value="1"/>
</dbReference>
<sequence>MQIQGPLMQDHLASVRPSWHHSWRRAWARHGAQVLLVAPFFGLFAVFVAWPVLRSAWLSFTEYHATAAPVWVGWRNYEDLAADERFWTALRNTFTYMASVSVIAVVLGLLLALSFGSQSRRHQIVRLVLLLPSVAGGVGAISAWKWMANSEPYGLFNSVRGWLGWEPVRFLGDPTWSMVILVMVGVWSVVGYNTILFVAGMRSIPGHLYEAATLDGATRWQRLRYVTLPMLRPTLLYVLVTGMIASFQVFYEPYLLFGTVDNIGGPLDSALMLVTYLFDFGFRQLDLGLASAAAWVLTTLLFVLTWLNLRLGGLSETRR</sequence>
<organism evidence="9 10">
    <name type="scientific">Ideonella lacteola</name>
    <dbReference type="NCBI Taxonomy" id="2984193"/>
    <lineage>
        <taxon>Bacteria</taxon>
        <taxon>Pseudomonadati</taxon>
        <taxon>Pseudomonadota</taxon>
        <taxon>Betaproteobacteria</taxon>
        <taxon>Burkholderiales</taxon>
        <taxon>Sphaerotilaceae</taxon>
        <taxon>Ideonella</taxon>
    </lineage>
</organism>
<keyword evidence="4 7" id="KW-0812">Transmembrane</keyword>
<dbReference type="InterPro" id="IPR035906">
    <property type="entry name" value="MetI-like_sf"/>
</dbReference>
<keyword evidence="5 7" id="KW-1133">Transmembrane helix</keyword>
<dbReference type="EMBL" id="JBBUTG010000005">
    <property type="protein sequence ID" value="MEK8031229.1"/>
    <property type="molecule type" value="Genomic_DNA"/>
</dbReference>
<dbReference type="InterPro" id="IPR051393">
    <property type="entry name" value="ABC_transporter_permease"/>
</dbReference>
<evidence type="ECO:0000256" key="5">
    <source>
        <dbReference type="ARBA" id="ARBA00022989"/>
    </source>
</evidence>
<dbReference type="InterPro" id="IPR000515">
    <property type="entry name" value="MetI-like"/>
</dbReference>
<feature type="transmembrane region" description="Helical" evidence="7">
    <location>
        <begin position="94"/>
        <end position="115"/>
    </location>
</feature>
<feature type="transmembrane region" description="Helical" evidence="7">
    <location>
        <begin position="287"/>
        <end position="309"/>
    </location>
</feature>
<feature type="transmembrane region" description="Helical" evidence="7">
    <location>
        <begin position="34"/>
        <end position="53"/>
    </location>
</feature>
<feature type="transmembrane region" description="Helical" evidence="7">
    <location>
        <begin position="176"/>
        <end position="199"/>
    </location>
</feature>
<feature type="transmembrane region" description="Helical" evidence="7">
    <location>
        <begin position="234"/>
        <end position="251"/>
    </location>
</feature>
<name>A0ABU9BQ45_9BURK</name>
<protein>
    <submittedName>
        <fullName evidence="9">Sugar ABC transporter permease</fullName>
    </submittedName>
</protein>
<keyword evidence="3" id="KW-1003">Cell membrane</keyword>
<dbReference type="Gene3D" id="1.10.3720.10">
    <property type="entry name" value="MetI-like"/>
    <property type="match status" value="1"/>
</dbReference>
<evidence type="ECO:0000256" key="3">
    <source>
        <dbReference type="ARBA" id="ARBA00022475"/>
    </source>
</evidence>
<dbReference type="CDD" id="cd06261">
    <property type="entry name" value="TM_PBP2"/>
    <property type="match status" value="1"/>
</dbReference>
<evidence type="ECO:0000259" key="8">
    <source>
        <dbReference type="PROSITE" id="PS50928"/>
    </source>
</evidence>
<reference evidence="9 10" key="1">
    <citation type="submission" date="2024-04" db="EMBL/GenBank/DDBJ databases">
        <title>Novel species of the genus Ideonella isolated from streams.</title>
        <authorList>
            <person name="Lu H."/>
        </authorList>
    </citation>
    <scope>NUCLEOTIDE SEQUENCE [LARGE SCALE GENOMIC DNA]</scope>
    <source>
        <strain evidence="9 10">DXS29W</strain>
    </source>
</reference>
<keyword evidence="2 7" id="KW-0813">Transport</keyword>
<feature type="domain" description="ABC transmembrane type-1" evidence="8">
    <location>
        <begin position="90"/>
        <end position="308"/>
    </location>
</feature>
<dbReference type="SUPFAM" id="SSF161098">
    <property type="entry name" value="MetI-like"/>
    <property type="match status" value="1"/>
</dbReference>
<evidence type="ECO:0000313" key="10">
    <source>
        <dbReference type="Proteomes" id="UP001371218"/>
    </source>
</evidence>
<keyword evidence="6 7" id="KW-0472">Membrane</keyword>
<gene>
    <name evidence="9" type="ORF">AACH06_10415</name>
</gene>
<evidence type="ECO:0000256" key="6">
    <source>
        <dbReference type="ARBA" id="ARBA00023136"/>
    </source>
</evidence>
<dbReference type="PANTHER" id="PTHR30193:SF37">
    <property type="entry name" value="INNER MEMBRANE ABC TRANSPORTER PERMEASE PROTEIN YCJO"/>
    <property type="match status" value="1"/>
</dbReference>
<keyword evidence="10" id="KW-1185">Reference proteome</keyword>
<accession>A0ABU9BQ45</accession>
<proteinExistence type="inferred from homology"/>